<name>A0AAP0LEE7_9MAGN</name>
<dbReference type="EMBL" id="JBBNAF010000001">
    <property type="protein sequence ID" value="KAK9169633.1"/>
    <property type="molecule type" value="Genomic_DNA"/>
</dbReference>
<organism evidence="1 2">
    <name type="scientific">Stephania yunnanensis</name>
    <dbReference type="NCBI Taxonomy" id="152371"/>
    <lineage>
        <taxon>Eukaryota</taxon>
        <taxon>Viridiplantae</taxon>
        <taxon>Streptophyta</taxon>
        <taxon>Embryophyta</taxon>
        <taxon>Tracheophyta</taxon>
        <taxon>Spermatophyta</taxon>
        <taxon>Magnoliopsida</taxon>
        <taxon>Ranunculales</taxon>
        <taxon>Menispermaceae</taxon>
        <taxon>Menispermoideae</taxon>
        <taxon>Cissampelideae</taxon>
        <taxon>Stephania</taxon>
    </lineage>
</organism>
<protein>
    <submittedName>
        <fullName evidence="1">Uncharacterized protein</fullName>
    </submittedName>
</protein>
<keyword evidence="2" id="KW-1185">Reference proteome</keyword>
<dbReference type="Proteomes" id="UP001420932">
    <property type="component" value="Unassembled WGS sequence"/>
</dbReference>
<reference evidence="1 2" key="1">
    <citation type="submission" date="2024-01" db="EMBL/GenBank/DDBJ databases">
        <title>Genome assemblies of Stephania.</title>
        <authorList>
            <person name="Yang L."/>
        </authorList>
    </citation>
    <scope>NUCLEOTIDE SEQUENCE [LARGE SCALE GENOMIC DNA]</scope>
    <source>
        <strain evidence="1">YNDBR</strain>
        <tissue evidence="1">Leaf</tissue>
    </source>
</reference>
<evidence type="ECO:0000313" key="2">
    <source>
        <dbReference type="Proteomes" id="UP001420932"/>
    </source>
</evidence>
<sequence length="337" mass="38365">MKKEKFRVCKGVAAVGLLTMEIMESLEQRRNFLLKRLDRGQQSEIVMECLQEVGRMAVSHQLLMKSNVREDEGDMQAVRSSKKAIEIKILLSRVSNLMTHNLQPYGRASAPITMKEALTLTGDLDKMVALQRLLEPYGICELEQLPQQSERVVMDFLQALEQLAISPQHFQSTYANETTLNSMETRHRYVAGHVTKYAKSRRRVVDDHEIKIIDKPKDKVIENPKIKHEAEISTLKKAISYSEVVTAKLHSGSYKLNTMLQIGQSSQVEHGLGYTEGSTNAHTVLFKNTAINEIQSNKPQVDTTKAKKIMPRKVAASVKKKRRLQNNFDKNPNRIRI</sequence>
<accession>A0AAP0LEE7</accession>
<dbReference type="AlphaFoldDB" id="A0AAP0LEE7"/>
<gene>
    <name evidence="1" type="ORF">Syun_001773</name>
</gene>
<evidence type="ECO:0000313" key="1">
    <source>
        <dbReference type="EMBL" id="KAK9169633.1"/>
    </source>
</evidence>
<comment type="caution">
    <text evidence="1">The sequence shown here is derived from an EMBL/GenBank/DDBJ whole genome shotgun (WGS) entry which is preliminary data.</text>
</comment>
<proteinExistence type="predicted"/>